<evidence type="ECO:0000313" key="3">
    <source>
        <dbReference type="EMBL" id="ARJ54452.1"/>
    </source>
</evidence>
<name>A0A1W6BQY6_ADIVA</name>
<accession>A0A1W6BQY6</accession>
<sequence length="573" mass="64548">MSKFFVLLIIIPIGSSLIPLPPGNVVHPTSGLAFRYLGQYAPADNIISFTVAIPLTQDMCYLLPLHTLHKIPQCGYDPNGSSSNDTTRHKRLVSELIAIGIGSAALTMSTINYAHVAQIQHDLETITRALTKLDSVAVELLHLQAGQLKLALALNHTQNALNRTINIINHHGIAIEHLGIFAKYLDNRLSTFIHSVESHFLHTSIADILANRLNLNFIHHRDLNKVAKHIALSTNVNFTTENLGPPLIELISRLLVQQTIHFLPKTSSNQTEGILGTLSISSFFADVKRRVTPFAVYELFSVPFYYYGKRIRLANLPKAIGIDYINFQLIQWTKSDFQTCNFNDMSVCRETPPIITKWNNTCLFQILNDSILSACRTEPYNEDIFYQQIGSQWIISTTRMQRCNFATAPTANTPQLIQNTGRTLSTVTLITIPSKTTLLCEQFHIPASPETSAPPVSLWDFSLVNFTYGEKFDMHDYLHNHTRWPKIPFISNELQEVIKFISQQSSPPSIVHVPSMPTLRDLHRHPIGILNITTLIIITLLFIILAVCFFIRRPRLPSVYFRVPTSTNVPTTT</sequence>
<keyword evidence="2" id="KW-0732">Signal</keyword>
<protein>
    <submittedName>
        <fullName evidence="3">Envelope fusion glycoprotein</fullName>
    </submittedName>
</protein>
<proteinExistence type="predicted"/>
<dbReference type="AlphaFoldDB" id="A0A1W6BQY6"/>
<keyword evidence="1" id="KW-1133">Transmembrane helix</keyword>
<keyword evidence="1" id="KW-0812">Transmembrane</keyword>
<evidence type="ECO:0000256" key="1">
    <source>
        <dbReference type="SAM" id="Phobius"/>
    </source>
</evidence>
<organism evidence="3">
    <name type="scientific">Adineta vaga</name>
    <name type="common">Rotifer</name>
    <name type="synonym">Callidina vaga</name>
    <dbReference type="NCBI Taxonomy" id="104782"/>
    <lineage>
        <taxon>Eukaryota</taxon>
        <taxon>Metazoa</taxon>
        <taxon>Spiralia</taxon>
        <taxon>Gnathifera</taxon>
        <taxon>Rotifera</taxon>
        <taxon>Eurotatoria</taxon>
        <taxon>Bdelloidea</taxon>
        <taxon>Adinetida</taxon>
        <taxon>Adinetidae</taxon>
        <taxon>Adineta</taxon>
    </lineage>
</organism>
<evidence type="ECO:0000256" key="2">
    <source>
        <dbReference type="SAM" id="SignalP"/>
    </source>
</evidence>
<gene>
    <name evidence="3" type="primary">env</name>
</gene>
<feature type="signal peptide" evidence="2">
    <location>
        <begin position="1"/>
        <end position="16"/>
    </location>
</feature>
<reference evidence="3" key="1">
    <citation type="journal article" date="2017" name="Viruses">
        <title>LTR-Retrotransposons from Bdelloid Rotifers Capture Additional ORFs Shared between Highly Diverse Retroelement Types.</title>
        <authorList>
            <person name="Rodriguez F."/>
            <person name="Kenefick A.W."/>
            <person name="Arkhipova I.R."/>
        </authorList>
    </citation>
    <scope>NUCLEOTIDE SEQUENCE</scope>
</reference>
<keyword evidence="1" id="KW-0472">Membrane</keyword>
<feature type="chain" id="PRO_5012077211" evidence="2">
    <location>
        <begin position="17"/>
        <end position="573"/>
    </location>
</feature>
<feature type="transmembrane region" description="Helical" evidence="1">
    <location>
        <begin position="527"/>
        <end position="551"/>
    </location>
</feature>
<dbReference type="EMBL" id="KY820840">
    <property type="protein sequence ID" value="ARJ54452.1"/>
    <property type="molecule type" value="Genomic_DNA"/>
</dbReference>